<dbReference type="Pfam" id="PF01078">
    <property type="entry name" value="Mg_chelatase"/>
    <property type="match status" value="1"/>
</dbReference>
<name>A0A382U5W4_9ZZZZ</name>
<gene>
    <name evidence="2" type="ORF">METZ01_LOCUS382025</name>
</gene>
<accession>A0A382U5W4</accession>
<dbReference type="CDD" id="cd00009">
    <property type="entry name" value="AAA"/>
    <property type="match status" value="1"/>
</dbReference>
<dbReference type="GO" id="GO:0005524">
    <property type="term" value="F:ATP binding"/>
    <property type="evidence" value="ECO:0007669"/>
    <property type="project" value="InterPro"/>
</dbReference>
<dbReference type="AlphaFoldDB" id="A0A382U5W4"/>
<dbReference type="Gene3D" id="3.40.50.300">
    <property type="entry name" value="P-loop containing nucleotide triphosphate hydrolases"/>
    <property type="match status" value="1"/>
</dbReference>
<sequence>MAKKTKKLEDPRIWVRDLDIKSTEDIAVPKMLIDQVIGQEQGVEIVRKAAEQRRHVMLIGDPGTGKSMLARSISELLPEEELQDVLVYHNHEDNNEPRVRIVPSGKGKEIVQVQKAQAMIEKEKKAKSQMLIVFAIIGSGVL</sequence>
<proteinExistence type="predicted"/>
<organism evidence="2">
    <name type="scientific">marine metagenome</name>
    <dbReference type="NCBI Taxonomy" id="408172"/>
    <lineage>
        <taxon>unclassified sequences</taxon>
        <taxon>metagenomes</taxon>
        <taxon>ecological metagenomes</taxon>
    </lineage>
</organism>
<reference evidence="2" key="1">
    <citation type="submission" date="2018-05" db="EMBL/GenBank/DDBJ databases">
        <authorList>
            <person name="Lanie J.A."/>
            <person name="Ng W.-L."/>
            <person name="Kazmierczak K.M."/>
            <person name="Andrzejewski T.M."/>
            <person name="Davidsen T.M."/>
            <person name="Wayne K.J."/>
            <person name="Tettelin H."/>
            <person name="Glass J.I."/>
            <person name="Rusch D."/>
            <person name="Podicherti R."/>
            <person name="Tsui H.-C.T."/>
            <person name="Winkler M.E."/>
        </authorList>
    </citation>
    <scope>NUCLEOTIDE SEQUENCE</scope>
</reference>
<dbReference type="InterPro" id="IPR000523">
    <property type="entry name" value="Mg_chelatse_chII-like_cat_dom"/>
</dbReference>
<evidence type="ECO:0000313" key="2">
    <source>
        <dbReference type="EMBL" id="SVD29171.1"/>
    </source>
</evidence>
<dbReference type="SUPFAM" id="SSF52540">
    <property type="entry name" value="P-loop containing nucleoside triphosphate hydrolases"/>
    <property type="match status" value="1"/>
</dbReference>
<dbReference type="InterPro" id="IPR027417">
    <property type="entry name" value="P-loop_NTPase"/>
</dbReference>
<dbReference type="EMBL" id="UINC01141440">
    <property type="protein sequence ID" value="SVD29171.1"/>
    <property type="molecule type" value="Genomic_DNA"/>
</dbReference>
<feature type="non-terminal residue" evidence="2">
    <location>
        <position position="142"/>
    </location>
</feature>
<evidence type="ECO:0000259" key="1">
    <source>
        <dbReference type="Pfam" id="PF01078"/>
    </source>
</evidence>
<feature type="domain" description="Magnesium chelatase ChlI-like catalytic" evidence="1">
    <location>
        <begin position="34"/>
        <end position="86"/>
    </location>
</feature>
<protein>
    <recommendedName>
        <fullName evidence="1">Magnesium chelatase ChlI-like catalytic domain-containing protein</fullName>
    </recommendedName>
</protein>